<dbReference type="AlphaFoldDB" id="D1Z204"/>
<reference evidence="2" key="3">
    <citation type="journal article" date="2011" name="PLoS ONE">
        <title>Genome sequence of a mesophilic hydrogenotrophic methanogen Methanocella paludicola, the first cultivated representative of the order Methanocellales.</title>
        <authorList>
            <person name="Sakai S."/>
            <person name="Takaki Y."/>
            <person name="Shimamura S."/>
            <person name="Sekine M."/>
            <person name="Tajima T."/>
            <person name="Kosugi H."/>
            <person name="Ichikawa N."/>
            <person name="Tasumi E."/>
            <person name="Hiraki A.T."/>
            <person name="Shimizu A."/>
            <person name="Kato Y."/>
            <person name="Nishiko R."/>
            <person name="Mori K."/>
            <person name="Fujita N."/>
            <person name="Imachi H."/>
            <person name="Takai K."/>
        </authorList>
    </citation>
    <scope>NUCLEOTIDE SEQUENCE [LARGE SCALE GENOMIC DNA]</scope>
    <source>
        <strain evidence="2">DSM 17711 / JCM 13418 / NBRC 101707 / SANAE</strain>
    </source>
</reference>
<name>D1Z204_METPS</name>
<dbReference type="Proteomes" id="UP000001882">
    <property type="component" value="Chromosome"/>
</dbReference>
<proteinExistence type="predicted"/>
<organism evidence="1 2">
    <name type="scientific">Methanocella paludicola (strain DSM 17711 / JCM 13418 / NBRC 101707 / SANAE)</name>
    <dbReference type="NCBI Taxonomy" id="304371"/>
    <lineage>
        <taxon>Archaea</taxon>
        <taxon>Methanobacteriati</taxon>
        <taxon>Methanobacteriota</taxon>
        <taxon>Stenosarchaea group</taxon>
        <taxon>Methanomicrobia</taxon>
        <taxon>Methanocellales</taxon>
        <taxon>Methanocellaceae</taxon>
        <taxon>Methanocella</taxon>
    </lineage>
</organism>
<dbReference type="STRING" id="304371.MCP_2654"/>
<dbReference type="eggNOG" id="arCOG10927">
    <property type="taxonomic scope" value="Archaea"/>
</dbReference>
<reference evidence="1 2" key="1">
    <citation type="journal article" date="2007" name="Appl. Environ. Microbiol.">
        <title>Isolation of key methanogens for global methane emission from rice paddy fields: a novel isolate affiliated with the clone cluster rice cluster I.</title>
        <authorList>
            <person name="Sakai S."/>
            <person name="Imachi H."/>
            <person name="Sekiguchi Y."/>
            <person name="Ohashi A."/>
            <person name="Harada H."/>
            <person name="Kamagata Y."/>
        </authorList>
    </citation>
    <scope>NUCLEOTIDE SEQUENCE [LARGE SCALE GENOMIC DNA]</scope>
    <source>
        <strain evidence="2">DSM 17711 / JCM 13418 / NBRC 101707 / SANAE</strain>
    </source>
</reference>
<gene>
    <name evidence="1" type="ordered locus">MCP_2654</name>
</gene>
<dbReference type="KEGG" id="mpd:MCP_2654"/>
<protein>
    <submittedName>
        <fullName evidence="1">Uncharacterized protein</fullName>
    </submittedName>
</protein>
<evidence type="ECO:0000313" key="2">
    <source>
        <dbReference type="Proteomes" id="UP000001882"/>
    </source>
</evidence>
<keyword evidence="2" id="KW-1185">Reference proteome</keyword>
<sequence length="232" mass="24583">MGIGPYRHLKAPAIFFSVLLLAWLISFQAPAAEARANLTAYTTSGPNTWQMKGFNVSGSAPLFIRDTLGWNSTNMLGNVGLGNGSLDALNATGNRVIDYSGEYYMAADVSTAPYDPSRLTTVSISGEGVVPGYAENITEPEFESETGRGNETSVAAPLNGDVPAGSQAEVTAEKSIPLNDPYHTFLLGRPLGDMMYQHPHGIATNAYGRLMGLQLPGGDCANVAIRVIGYGY</sequence>
<evidence type="ECO:0000313" key="1">
    <source>
        <dbReference type="EMBL" id="BAI62726.1"/>
    </source>
</evidence>
<dbReference type="InParanoid" id="D1Z204"/>
<dbReference type="EMBL" id="AP011532">
    <property type="protein sequence ID" value="BAI62726.1"/>
    <property type="molecule type" value="Genomic_DNA"/>
</dbReference>
<accession>D1Z204</accession>
<reference evidence="1 2" key="2">
    <citation type="journal article" date="2008" name="Int. J. Syst. Evol. Microbiol.">
        <title>Methanocella paludicola gen. nov., sp. nov., a methane-producing archaeon, the first isolate of the lineage 'Rice Cluster I', and proposal of the new archaeal order Methanocellales ord. nov.</title>
        <authorList>
            <person name="Sakai S."/>
            <person name="Imachi H."/>
            <person name="Hanada S."/>
            <person name="Ohashi A."/>
            <person name="Harada H."/>
            <person name="Kamagata Y."/>
        </authorList>
    </citation>
    <scope>NUCLEOTIDE SEQUENCE [LARGE SCALE GENOMIC DNA]</scope>
    <source>
        <strain evidence="2">DSM 17711 / JCM 13418 / NBRC 101707 / SANAE</strain>
    </source>
</reference>